<organism evidence="2 3">
    <name type="scientific">Exophiala bonariae</name>
    <dbReference type="NCBI Taxonomy" id="1690606"/>
    <lineage>
        <taxon>Eukaryota</taxon>
        <taxon>Fungi</taxon>
        <taxon>Dikarya</taxon>
        <taxon>Ascomycota</taxon>
        <taxon>Pezizomycotina</taxon>
        <taxon>Eurotiomycetes</taxon>
        <taxon>Chaetothyriomycetidae</taxon>
        <taxon>Chaetothyriales</taxon>
        <taxon>Herpotrichiellaceae</taxon>
        <taxon>Exophiala</taxon>
    </lineage>
</organism>
<sequence>MSSRNNQRRTSEDSNMPVYHKLPEAIDYDYPDANPYPRRGRSAAPDFDRDRREAQVRYDFHQNPVYRPGNDNFDPLPHEHAGRPRYVQDPNEPIRGCSRGRGQRVPRQKADYQKYRGEGRSLSRVDQAQDYSREPRFVPDLDESPRARQHYREDTRPPQHPRGEVLHGRALSHQLHQDDGSRERDEKWGRFRNREGPHYIKGQHPEGTRGREDIWPLENDRKGVHRGRASSQQPRHGVDSRERDPYSQGVTDYDDQDPSFHGDKHLEKSSHEFPRVEEAWLPRSQSHCGSRQPILRNVEHEAQLEQDQDGFLGVPEIRPRRERSLSEQREAPEFGDLRSLRRARSLSGTRHPVAGRGHALDDIGRCYPNRQELITFEINNRCQDHQVYVLEALPPSSYDSAWLGSAKRHRKSQAQLVWHPKTARFTRKRETQRDMINKALRAILS</sequence>
<keyword evidence="3" id="KW-1185">Reference proteome</keyword>
<reference evidence="2 3" key="1">
    <citation type="submission" date="2023-08" db="EMBL/GenBank/DDBJ databases">
        <title>Black Yeasts Isolated from many extreme environments.</title>
        <authorList>
            <person name="Coleine C."/>
            <person name="Stajich J.E."/>
            <person name="Selbmann L."/>
        </authorList>
    </citation>
    <scope>NUCLEOTIDE SEQUENCE [LARGE SCALE GENOMIC DNA]</scope>
    <source>
        <strain evidence="2 3">CCFEE 5792</strain>
    </source>
</reference>
<comment type="caution">
    <text evidence="2">The sequence shown here is derived from an EMBL/GenBank/DDBJ whole genome shotgun (WGS) entry which is preliminary data.</text>
</comment>
<feature type="compositionally biased region" description="Basic and acidic residues" evidence="1">
    <location>
        <begin position="108"/>
        <end position="123"/>
    </location>
</feature>
<name>A0AAV9MS64_9EURO</name>
<gene>
    <name evidence="2" type="ORF">LTR84_011391</name>
</gene>
<evidence type="ECO:0000256" key="1">
    <source>
        <dbReference type="SAM" id="MobiDB-lite"/>
    </source>
</evidence>
<dbReference type="GeneID" id="89979544"/>
<feature type="compositionally biased region" description="Basic and acidic residues" evidence="1">
    <location>
        <begin position="175"/>
        <end position="222"/>
    </location>
</feature>
<evidence type="ECO:0000313" key="2">
    <source>
        <dbReference type="EMBL" id="KAK5043584.1"/>
    </source>
</evidence>
<dbReference type="RefSeq" id="XP_064699969.1">
    <property type="nucleotide sequence ID" value="XM_064854923.1"/>
</dbReference>
<accession>A0AAV9MS64</accession>
<feature type="compositionally biased region" description="Basic and acidic residues" evidence="1">
    <location>
        <begin position="46"/>
        <end position="60"/>
    </location>
</feature>
<protein>
    <submittedName>
        <fullName evidence="2">Uncharacterized protein</fullName>
    </submittedName>
</protein>
<dbReference type="AlphaFoldDB" id="A0AAV9MS64"/>
<dbReference type="EMBL" id="JAVRRD010000056">
    <property type="protein sequence ID" value="KAK5043584.1"/>
    <property type="molecule type" value="Genomic_DNA"/>
</dbReference>
<feature type="region of interest" description="Disordered" evidence="1">
    <location>
        <begin position="27"/>
        <end position="266"/>
    </location>
</feature>
<feature type="compositionally biased region" description="Basic and acidic residues" evidence="1">
    <location>
        <begin position="236"/>
        <end position="245"/>
    </location>
</feature>
<evidence type="ECO:0000313" key="3">
    <source>
        <dbReference type="Proteomes" id="UP001358417"/>
    </source>
</evidence>
<dbReference type="Proteomes" id="UP001358417">
    <property type="component" value="Unassembled WGS sequence"/>
</dbReference>
<proteinExistence type="predicted"/>
<feature type="compositionally biased region" description="Basic and acidic residues" evidence="1">
    <location>
        <begin position="131"/>
        <end position="167"/>
    </location>
</feature>